<evidence type="ECO:0000256" key="9">
    <source>
        <dbReference type="SAM" id="MobiDB-lite"/>
    </source>
</evidence>
<keyword evidence="6 8" id="KW-0275">Fatty acid biosynthesis</keyword>
<comment type="caution">
    <text evidence="11">The sequence shown here is derived from an EMBL/GenBank/DDBJ whole genome shotgun (WGS) entry which is preliminary data.</text>
</comment>
<protein>
    <recommendedName>
        <fullName evidence="2 8">Biotin carboxyl carrier protein of acetyl-CoA carboxylase</fullName>
    </recommendedName>
</protein>
<dbReference type="PRINTS" id="PR01071">
    <property type="entry name" value="ACOABIOTINCC"/>
</dbReference>
<comment type="function">
    <text evidence="8">This protein is a component of the acetyl coenzyme A carboxylase complex; first, biotin carboxylase catalyzes the carboxylation of the carrier protein and then the transcarboxylase transfers the carboxyl group to form malonyl-CoA.</text>
</comment>
<accession>A0A2T0QB22</accession>
<dbReference type="PANTHER" id="PTHR45266">
    <property type="entry name" value="OXALOACETATE DECARBOXYLASE ALPHA CHAIN"/>
    <property type="match status" value="1"/>
</dbReference>
<reference evidence="11 12" key="1">
    <citation type="submission" date="2018-03" db="EMBL/GenBank/DDBJ databases">
        <title>Genomic Encyclopedia of Archaeal and Bacterial Type Strains, Phase II (KMG-II): from individual species to whole genera.</title>
        <authorList>
            <person name="Goeker M."/>
        </authorList>
    </citation>
    <scope>NUCLEOTIDE SEQUENCE [LARGE SCALE GENOMIC DNA]</scope>
    <source>
        <strain evidence="11 12">DSM 45601</strain>
    </source>
</reference>
<evidence type="ECO:0000256" key="4">
    <source>
        <dbReference type="ARBA" id="ARBA00022832"/>
    </source>
</evidence>
<dbReference type="PROSITE" id="PS50968">
    <property type="entry name" value="BIOTINYL_LIPOYL"/>
    <property type="match status" value="1"/>
</dbReference>
<feature type="domain" description="Lipoyl-binding" evidence="10">
    <location>
        <begin position="115"/>
        <end position="191"/>
    </location>
</feature>
<dbReference type="Gene3D" id="2.40.50.100">
    <property type="match status" value="1"/>
</dbReference>
<evidence type="ECO:0000256" key="2">
    <source>
        <dbReference type="ARBA" id="ARBA00017562"/>
    </source>
</evidence>
<evidence type="ECO:0000256" key="6">
    <source>
        <dbReference type="ARBA" id="ARBA00023160"/>
    </source>
</evidence>
<proteinExistence type="predicted"/>
<dbReference type="PANTHER" id="PTHR45266:SF3">
    <property type="entry name" value="OXALOACETATE DECARBOXYLASE ALPHA CHAIN"/>
    <property type="match status" value="1"/>
</dbReference>
<dbReference type="GO" id="GO:0003989">
    <property type="term" value="F:acetyl-CoA carboxylase activity"/>
    <property type="evidence" value="ECO:0007669"/>
    <property type="project" value="InterPro"/>
</dbReference>
<keyword evidence="3 8" id="KW-0444">Lipid biosynthesis</keyword>
<dbReference type="RefSeq" id="WP_106243410.1">
    <property type="nucleotide sequence ID" value="NZ_PVZC01000002.1"/>
</dbReference>
<dbReference type="InterPro" id="IPR001249">
    <property type="entry name" value="AcCoA_biotinCC"/>
</dbReference>
<dbReference type="InterPro" id="IPR050709">
    <property type="entry name" value="Biotin_Carboxyl_Carrier/Decarb"/>
</dbReference>
<keyword evidence="4 8" id="KW-0276">Fatty acid metabolism</keyword>
<organism evidence="11 12">
    <name type="scientific">Allonocardiopsis opalescens</name>
    <dbReference type="NCBI Taxonomy" id="1144618"/>
    <lineage>
        <taxon>Bacteria</taxon>
        <taxon>Bacillati</taxon>
        <taxon>Actinomycetota</taxon>
        <taxon>Actinomycetes</taxon>
        <taxon>Streptosporangiales</taxon>
        <taxon>Allonocardiopsis</taxon>
    </lineage>
</organism>
<evidence type="ECO:0000256" key="7">
    <source>
        <dbReference type="ARBA" id="ARBA00023267"/>
    </source>
</evidence>
<dbReference type="UniPathway" id="UPA00094"/>
<evidence type="ECO:0000313" key="12">
    <source>
        <dbReference type="Proteomes" id="UP000237846"/>
    </source>
</evidence>
<keyword evidence="7 8" id="KW-0092">Biotin</keyword>
<evidence type="ECO:0000256" key="5">
    <source>
        <dbReference type="ARBA" id="ARBA00023098"/>
    </source>
</evidence>
<dbReference type="AlphaFoldDB" id="A0A2T0QB22"/>
<keyword evidence="12" id="KW-1185">Reference proteome</keyword>
<keyword evidence="5 8" id="KW-0443">Lipid metabolism</keyword>
<gene>
    <name evidence="11" type="ORF">CLV72_102647</name>
</gene>
<dbReference type="SUPFAM" id="SSF51230">
    <property type="entry name" value="Single hybrid motif"/>
    <property type="match status" value="1"/>
</dbReference>
<evidence type="ECO:0000256" key="3">
    <source>
        <dbReference type="ARBA" id="ARBA00022516"/>
    </source>
</evidence>
<dbReference type="InterPro" id="IPR000089">
    <property type="entry name" value="Biotin_lipoyl"/>
</dbReference>
<evidence type="ECO:0000256" key="8">
    <source>
        <dbReference type="RuleBase" id="RU364072"/>
    </source>
</evidence>
<feature type="region of interest" description="Disordered" evidence="9">
    <location>
        <begin position="1"/>
        <end position="31"/>
    </location>
</feature>
<dbReference type="PROSITE" id="PS00188">
    <property type="entry name" value="BIOTIN"/>
    <property type="match status" value="1"/>
</dbReference>
<dbReference type="GO" id="GO:0006633">
    <property type="term" value="P:fatty acid biosynthetic process"/>
    <property type="evidence" value="ECO:0007669"/>
    <property type="project" value="UniProtKB-UniPathway"/>
</dbReference>
<dbReference type="GO" id="GO:0009317">
    <property type="term" value="C:acetyl-CoA carboxylase complex"/>
    <property type="evidence" value="ECO:0007669"/>
    <property type="project" value="InterPro"/>
</dbReference>
<evidence type="ECO:0000313" key="11">
    <source>
        <dbReference type="EMBL" id="PRY01011.1"/>
    </source>
</evidence>
<dbReference type="EMBL" id="PVZC01000002">
    <property type="protein sequence ID" value="PRY01011.1"/>
    <property type="molecule type" value="Genomic_DNA"/>
</dbReference>
<feature type="compositionally biased region" description="Low complexity" evidence="9">
    <location>
        <begin position="1"/>
        <end position="19"/>
    </location>
</feature>
<feature type="compositionally biased region" description="Basic and acidic residues" evidence="9">
    <location>
        <begin position="20"/>
        <end position="31"/>
    </location>
</feature>
<evidence type="ECO:0000259" key="10">
    <source>
        <dbReference type="PROSITE" id="PS50968"/>
    </source>
</evidence>
<comment type="pathway">
    <text evidence="1 8">Lipid metabolism; fatty acid biosynthesis.</text>
</comment>
<dbReference type="CDD" id="cd06850">
    <property type="entry name" value="biotinyl_domain"/>
    <property type="match status" value="1"/>
</dbReference>
<dbReference type="InterPro" id="IPR011053">
    <property type="entry name" value="Single_hybrid_motif"/>
</dbReference>
<dbReference type="OrthoDB" id="9811735at2"/>
<name>A0A2T0QB22_9ACTN</name>
<evidence type="ECO:0000256" key="1">
    <source>
        <dbReference type="ARBA" id="ARBA00005194"/>
    </source>
</evidence>
<dbReference type="Pfam" id="PF00364">
    <property type="entry name" value="Biotin_lipoyl"/>
    <property type="match status" value="1"/>
</dbReference>
<sequence length="193" mass="19305">MNGETSASRSGDSDGAAAADRAEAPRDDVNSALDAVRESALRLLAGFPQPPTALRISAGGVTVEVDWQTAAPQAPAAPPVAAAAPAAVSALAAAPVAAAAPAPAAAAPAPAEDGRRRLRAPAVGVFFRAPEPGAKPFVEVGDSVVAGQQVAIIEVMKLMIPVTADADGTIAEVLKENGDPVEYDEPLFALNTL</sequence>
<dbReference type="InterPro" id="IPR001882">
    <property type="entry name" value="Biotin_BS"/>
</dbReference>
<dbReference type="Proteomes" id="UP000237846">
    <property type="component" value="Unassembled WGS sequence"/>
</dbReference>